<dbReference type="SMART" id="SM00382">
    <property type="entry name" value="AAA"/>
    <property type="match status" value="1"/>
</dbReference>
<dbReference type="InterPro" id="IPR003439">
    <property type="entry name" value="ABC_transporter-like_ATP-bd"/>
</dbReference>
<dbReference type="PANTHER" id="PTHR43335">
    <property type="entry name" value="ABC TRANSPORTER, ATP-BINDING PROTEIN"/>
    <property type="match status" value="1"/>
</dbReference>
<evidence type="ECO:0000259" key="5">
    <source>
        <dbReference type="PROSITE" id="PS50893"/>
    </source>
</evidence>
<dbReference type="GO" id="GO:0005524">
    <property type="term" value="F:ATP binding"/>
    <property type="evidence" value="ECO:0007669"/>
    <property type="project" value="UniProtKB-KW"/>
</dbReference>
<sequence length="239" mass="26387">MKDNTQRDYIVEAIGLSRRFGKCYAVKEASFVVHAGEVFGFLGEQGAGKTTLLGLLLGLLWPTAGMVRIFGEAVTPGHTAPLRHVGSTIGMPSLLSPFSVRDHFLLLAHLYPDIAQTRIDELLELVGLQQDAHQKVRYLSAAQKQRLLFGLALFHSPKLLILDEPTLYLESAGKQEFRQLLQRLARQGITIILGGHLPQEMARLCDRIAMLQKGHIVAQGTISELQQKGLLPVSDFEEG</sequence>
<keyword evidence="2" id="KW-0813">Transport</keyword>
<protein>
    <recommendedName>
        <fullName evidence="5">ABC transporter domain-containing protein</fullName>
    </recommendedName>
</protein>
<evidence type="ECO:0000313" key="6">
    <source>
        <dbReference type="EMBL" id="BBH90606.1"/>
    </source>
</evidence>
<evidence type="ECO:0000256" key="1">
    <source>
        <dbReference type="ARBA" id="ARBA00005417"/>
    </source>
</evidence>
<dbReference type="InterPro" id="IPR003593">
    <property type="entry name" value="AAA+_ATPase"/>
</dbReference>
<evidence type="ECO:0000256" key="3">
    <source>
        <dbReference type="ARBA" id="ARBA00022741"/>
    </source>
</evidence>
<reference evidence="6" key="1">
    <citation type="submission" date="2018-12" db="EMBL/GenBank/DDBJ databases">
        <title>Novel natural products biosynthetic potential of the class Ktedonobacteria.</title>
        <authorList>
            <person name="Zheng Y."/>
            <person name="Saitou A."/>
            <person name="Wang C.M."/>
            <person name="Toyoda A."/>
            <person name="Minakuchi Y."/>
            <person name="Sekiguchi Y."/>
            <person name="Ueda K."/>
            <person name="Takano H."/>
            <person name="Sakai Y."/>
            <person name="Yokota A."/>
            <person name="Yabe S."/>
        </authorList>
    </citation>
    <scope>NUCLEOTIDE SEQUENCE</scope>
    <source>
        <strain evidence="6">COM3</strain>
    </source>
</reference>
<keyword evidence="4" id="KW-0067">ATP-binding</keyword>
<dbReference type="Gene3D" id="3.40.50.300">
    <property type="entry name" value="P-loop containing nucleotide triphosphate hydrolases"/>
    <property type="match status" value="1"/>
</dbReference>
<dbReference type="SUPFAM" id="SSF52540">
    <property type="entry name" value="P-loop containing nucleoside triphosphate hydrolases"/>
    <property type="match status" value="1"/>
</dbReference>
<accession>A0A455SSM1</accession>
<gene>
    <name evidence="6" type="ORF">KTC_53570</name>
</gene>
<dbReference type="PANTHER" id="PTHR43335:SF4">
    <property type="entry name" value="ABC TRANSPORTER, ATP-BINDING PROTEIN"/>
    <property type="match status" value="1"/>
</dbReference>
<evidence type="ECO:0000256" key="2">
    <source>
        <dbReference type="ARBA" id="ARBA00022448"/>
    </source>
</evidence>
<organism evidence="6">
    <name type="scientific">Thermosporothrix sp. COM3</name>
    <dbReference type="NCBI Taxonomy" id="2490863"/>
    <lineage>
        <taxon>Bacteria</taxon>
        <taxon>Bacillati</taxon>
        <taxon>Chloroflexota</taxon>
        <taxon>Ktedonobacteria</taxon>
        <taxon>Ktedonobacterales</taxon>
        <taxon>Thermosporotrichaceae</taxon>
        <taxon>Thermosporothrix</taxon>
    </lineage>
</organism>
<keyword evidence="3" id="KW-0547">Nucleotide-binding</keyword>
<proteinExistence type="inferred from homology"/>
<comment type="similarity">
    <text evidence="1">Belongs to the ABC transporter superfamily.</text>
</comment>
<dbReference type="GO" id="GO:0016887">
    <property type="term" value="F:ATP hydrolysis activity"/>
    <property type="evidence" value="ECO:0007669"/>
    <property type="project" value="InterPro"/>
</dbReference>
<dbReference type="InterPro" id="IPR027417">
    <property type="entry name" value="P-loop_NTPase"/>
</dbReference>
<dbReference type="AlphaFoldDB" id="A0A455SSM1"/>
<feature type="domain" description="ABC transporter" evidence="5">
    <location>
        <begin position="11"/>
        <end position="238"/>
    </location>
</feature>
<dbReference type="EMBL" id="AP019376">
    <property type="protein sequence ID" value="BBH90606.1"/>
    <property type="molecule type" value="Genomic_DNA"/>
</dbReference>
<dbReference type="PROSITE" id="PS50893">
    <property type="entry name" value="ABC_TRANSPORTER_2"/>
    <property type="match status" value="1"/>
</dbReference>
<evidence type="ECO:0000256" key="4">
    <source>
        <dbReference type="ARBA" id="ARBA00022840"/>
    </source>
</evidence>
<dbReference type="Pfam" id="PF00005">
    <property type="entry name" value="ABC_tran"/>
    <property type="match status" value="1"/>
</dbReference>
<name>A0A455SSM1_9CHLR</name>